<evidence type="ECO:0000313" key="3">
    <source>
        <dbReference type="EMBL" id="GIJ55030.1"/>
    </source>
</evidence>
<evidence type="ECO:0000256" key="1">
    <source>
        <dbReference type="SAM" id="MobiDB-lite"/>
    </source>
</evidence>
<dbReference type="AlphaFoldDB" id="A0A8J4DXX1"/>
<organism evidence="3 4">
    <name type="scientific">Virgisporangium aurantiacum</name>
    <dbReference type="NCBI Taxonomy" id="175570"/>
    <lineage>
        <taxon>Bacteria</taxon>
        <taxon>Bacillati</taxon>
        <taxon>Actinomycetota</taxon>
        <taxon>Actinomycetes</taxon>
        <taxon>Micromonosporales</taxon>
        <taxon>Micromonosporaceae</taxon>
        <taxon>Virgisporangium</taxon>
    </lineage>
</organism>
<dbReference type="PROSITE" id="PS51257">
    <property type="entry name" value="PROKAR_LIPOPROTEIN"/>
    <property type="match status" value="1"/>
</dbReference>
<protein>
    <recommendedName>
        <fullName evidence="5">Lipoprotein</fullName>
    </recommendedName>
</protein>
<comment type="caution">
    <text evidence="3">The sequence shown here is derived from an EMBL/GenBank/DDBJ whole genome shotgun (WGS) entry which is preliminary data.</text>
</comment>
<name>A0A8J4DXX1_9ACTN</name>
<evidence type="ECO:0008006" key="5">
    <source>
        <dbReference type="Google" id="ProtNLM"/>
    </source>
</evidence>
<dbReference type="EMBL" id="BOPG01000013">
    <property type="protein sequence ID" value="GIJ55030.1"/>
    <property type="molecule type" value="Genomic_DNA"/>
</dbReference>
<keyword evidence="2" id="KW-0732">Signal</keyword>
<evidence type="ECO:0000313" key="4">
    <source>
        <dbReference type="Proteomes" id="UP000612585"/>
    </source>
</evidence>
<dbReference type="RefSeq" id="WP_203991223.1">
    <property type="nucleotide sequence ID" value="NZ_BOPG01000013.1"/>
</dbReference>
<sequence>MRPQRRRTIIALSAGLGLALGSTAGCAEGTDTPGASASGSPTASKATGGPVASCVVGDWRSVALTADAASKRNNVSANLTGGAGIKVKVGPNGATTIDFTGMDPVNFSAKVANADVRGKFTYAGTASGTVSTGPAPANAGTPAPSGSWEPVGDLNWEATTLTLDLTEPVQARPFDNTPIGKYVGTQTGNAVDIDPIFDRGTYTCGGDTLTITPDKDADTPWVLKKV</sequence>
<gene>
    <name evidence="3" type="ORF">Vau01_025460</name>
</gene>
<feature type="compositionally biased region" description="Low complexity" evidence="1">
    <location>
        <begin position="131"/>
        <end position="147"/>
    </location>
</feature>
<feature type="region of interest" description="Disordered" evidence="1">
    <location>
        <begin position="127"/>
        <end position="149"/>
    </location>
</feature>
<keyword evidence="4" id="KW-1185">Reference proteome</keyword>
<feature type="compositionally biased region" description="Low complexity" evidence="1">
    <location>
        <begin position="32"/>
        <end position="49"/>
    </location>
</feature>
<evidence type="ECO:0000256" key="2">
    <source>
        <dbReference type="SAM" id="SignalP"/>
    </source>
</evidence>
<dbReference type="Proteomes" id="UP000612585">
    <property type="component" value="Unassembled WGS sequence"/>
</dbReference>
<proteinExistence type="predicted"/>
<accession>A0A8J4DXX1</accession>
<feature type="chain" id="PRO_5039167682" description="Lipoprotein" evidence="2">
    <location>
        <begin position="28"/>
        <end position="226"/>
    </location>
</feature>
<feature type="signal peptide" evidence="2">
    <location>
        <begin position="1"/>
        <end position="27"/>
    </location>
</feature>
<feature type="region of interest" description="Disordered" evidence="1">
    <location>
        <begin position="29"/>
        <end position="50"/>
    </location>
</feature>
<reference evidence="3" key="1">
    <citation type="submission" date="2021-01" db="EMBL/GenBank/DDBJ databases">
        <title>Whole genome shotgun sequence of Virgisporangium aurantiacum NBRC 16421.</title>
        <authorList>
            <person name="Komaki H."/>
            <person name="Tamura T."/>
        </authorList>
    </citation>
    <scope>NUCLEOTIDE SEQUENCE</scope>
    <source>
        <strain evidence="3">NBRC 16421</strain>
    </source>
</reference>